<dbReference type="SUPFAM" id="SSF54427">
    <property type="entry name" value="NTF2-like"/>
    <property type="match status" value="1"/>
</dbReference>
<comment type="caution">
    <text evidence="1">The sequence shown here is derived from an EMBL/GenBank/DDBJ whole genome shotgun (WGS) entry which is preliminary data.</text>
</comment>
<dbReference type="InterPro" id="IPR032710">
    <property type="entry name" value="NTF2-like_dom_sf"/>
</dbReference>
<dbReference type="EMBL" id="MU251259">
    <property type="protein sequence ID" value="KAG9252982.1"/>
    <property type="molecule type" value="Genomic_DNA"/>
</dbReference>
<accession>A0A9P7ZJP3</accession>
<name>A0A9P7ZJP3_9HYPO</name>
<keyword evidence="2" id="KW-1185">Reference proteome</keyword>
<reference evidence="1" key="1">
    <citation type="journal article" date="2021" name="IMA Fungus">
        <title>Genomic characterization of three marine fungi, including Emericellopsis atlantica sp. nov. with signatures of a generalist lifestyle and marine biomass degradation.</title>
        <authorList>
            <person name="Hagestad O.C."/>
            <person name="Hou L."/>
            <person name="Andersen J.H."/>
            <person name="Hansen E.H."/>
            <person name="Altermark B."/>
            <person name="Li C."/>
            <person name="Kuhnert E."/>
            <person name="Cox R.J."/>
            <person name="Crous P.W."/>
            <person name="Spatafora J.W."/>
            <person name="Lail K."/>
            <person name="Amirebrahimi M."/>
            <person name="Lipzen A."/>
            <person name="Pangilinan J."/>
            <person name="Andreopoulos W."/>
            <person name="Hayes R.D."/>
            <person name="Ng V."/>
            <person name="Grigoriev I.V."/>
            <person name="Jackson S.A."/>
            <person name="Sutton T.D.S."/>
            <person name="Dobson A.D.W."/>
            <person name="Rama T."/>
        </authorList>
    </citation>
    <scope>NUCLEOTIDE SEQUENCE</scope>
    <source>
        <strain evidence="1">TS7</strain>
    </source>
</reference>
<evidence type="ECO:0008006" key="3">
    <source>
        <dbReference type="Google" id="ProtNLM"/>
    </source>
</evidence>
<organism evidence="1 2">
    <name type="scientific">Emericellopsis atlantica</name>
    <dbReference type="NCBI Taxonomy" id="2614577"/>
    <lineage>
        <taxon>Eukaryota</taxon>
        <taxon>Fungi</taxon>
        <taxon>Dikarya</taxon>
        <taxon>Ascomycota</taxon>
        <taxon>Pezizomycotina</taxon>
        <taxon>Sordariomycetes</taxon>
        <taxon>Hypocreomycetidae</taxon>
        <taxon>Hypocreales</taxon>
        <taxon>Bionectriaceae</taxon>
        <taxon>Emericellopsis</taxon>
    </lineage>
</organism>
<protein>
    <recommendedName>
        <fullName evidence="3">SnoaL-like domain-containing protein</fullName>
    </recommendedName>
</protein>
<evidence type="ECO:0000313" key="2">
    <source>
        <dbReference type="Proteomes" id="UP000887229"/>
    </source>
</evidence>
<dbReference type="OrthoDB" id="3468019at2759"/>
<dbReference type="Proteomes" id="UP000887229">
    <property type="component" value="Unassembled WGS sequence"/>
</dbReference>
<dbReference type="AlphaFoldDB" id="A0A9P7ZJP3"/>
<dbReference type="Gene3D" id="3.10.450.50">
    <property type="match status" value="1"/>
</dbReference>
<sequence>MSYKSEYPAGVHVDPEIKSFFENFYAISDTPGDHDKYVDQFTPDATFVLASNKSTGHEQIKQMRLGMWANVTSRKHTIPKIAPLSDTELLLYGTVAFELKSGDKAALDWAGRAEIEKSSGDGKWRFKFYQVYLDTGALNAYKK</sequence>
<gene>
    <name evidence="1" type="ORF">F5Z01DRAFT_170178</name>
</gene>
<dbReference type="PANTHER" id="PTHR39401:SF1">
    <property type="entry name" value="SNOAL-LIKE DOMAIN-CONTAINING PROTEIN"/>
    <property type="match status" value="1"/>
</dbReference>
<dbReference type="RefSeq" id="XP_046116906.1">
    <property type="nucleotide sequence ID" value="XM_046257887.1"/>
</dbReference>
<dbReference type="GeneID" id="70288790"/>
<evidence type="ECO:0000313" key="1">
    <source>
        <dbReference type="EMBL" id="KAG9252982.1"/>
    </source>
</evidence>
<proteinExistence type="predicted"/>
<dbReference type="PANTHER" id="PTHR39401">
    <property type="entry name" value="SNOAL-LIKE DOMAIN-CONTAINING PROTEIN"/>
    <property type="match status" value="1"/>
</dbReference>